<organism evidence="1 2">
    <name type="scientific">Spirosoma endbachense</name>
    <dbReference type="NCBI Taxonomy" id="2666025"/>
    <lineage>
        <taxon>Bacteria</taxon>
        <taxon>Pseudomonadati</taxon>
        <taxon>Bacteroidota</taxon>
        <taxon>Cytophagia</taxon>
        <taxon>Cytophagales</taxon>
        <taxon>Cytophagaceae</taxon>
        <taxon>Spirosoma</taxon>
    </lineage>
</organism>
<sequence length="206" mass="24085">MNQFVINQFFSDGRILSHTLAFLKSAAHSHYSKSYSLWLLLMVHSLVSTGQSQPVQLMNLVLQDKILEKVLKEYQQVSKAKVIAVVIERYDNDYTYTLSDIGLFDSVKRNPTTTYGKWNNTILLFYSGVESVISNLDTNAVNRIQKQLRSILPDQFSDQQVSKDGIIEEKAILFDEIIWRFKVRDRRLLWIRKNLDYQTEKIPYLK</sequence>
<evidence type="ECO:0000313" key="1">
    <source>
        <dbReference type="EMBL" id="QHV98995.1"/>
    </source>
</evidence>
<keyword evidence="2" id="KW-1185">Reference proteome</keyword>
<accession>A0A6P1W1S9</accession>
<reference evidence="1 2" key="1">
    <citation type="submission" date="2019-11" db="EMBL/GenBank/DDBJ databases">
        <title>Spirosoma endbachense sp. nov., isolated from a natural salt meadow.</title>
        <authorList>
            <person name="Rojas J."/>
            <person name="Ambika Manirajan B."/>
            <person name="Ratering S."/>
            <person name="Suarez C."/>
            <person name="Geissler-Plaum R."/>
            <person name="Schnell S."/>
        </authorList>
    </citation>
    <scope>NUCLEOTIDE SEQUENCE [LARGE SCALE GENOMIC DNA]</scope>
    <source>
        <strain evidence="1 2">I-24</strain>
    </source>
</reference>
<proteinExistence type="predicted"/>
<evidence type="ECO:0000313" key="2">
    <source>
        <dbReference type="Proteomes" id="UP000464577"/>
    </source>
</evidence>
<protein>
    <submittedName>
        <fullName evidence="1">Uncharacterized protein</fullName>
    </submittedName>
</protein>
<dbReference type="AlphaFoldDB" id="A0A6P1W1S9"/>
<dbReference type="RefSeq" id="WP_162389400.1">
    <property type="nucleotide sequence ID" value="NZ_CP045997.1"/>
</dbReference>
<gene>
    <name evidence="1" type="ORF">GJR95_30085</name>
</gene>
<name>A0A6P1W1S9_9BACT</name>
<dbReference type="Proteomes" id="UP000464577">
    <property type="component" value="Chromosome"/>
</dbReference>
<dbReference type="EMBL" id="CP045997">
    <property type="protein sequence ID" value="QHV98995.1"/>
    <property type="molecule type" value="Genomic_DNA"/>
</dbReference>
<dbReference type="KEGG" id="senf:GJR95_30085"/>